<evidence type="ECO:0000256" key="1">
    <source>
        <dbReference type="SAM" id="Phobius"/>
    </source>
</evidence>
<reference evidence="4" key="3">
    <citation type="submission" date="2020-05" db="UniProtKB">
        <authorList>
            <consortium name="EnsemblMetazoa"/>
        </authorList>
    </citation>
    <scope>IDENTIFICATION</scope>
    <source>
        <strain evidence="4">USDA</strain>
    </source>
</reference>
<keyword evidence="2" id="KW-0732">Signal</keyword>
<dbReference type="CTD" id="8230580"/>
<evidence type="ECO:0000256" key="2">
    <source>
        <dbReference type="SAM" id="SignalP"/>
    </source>
</evidence>
<feature type="transmembrane region" description="Helical" evidence="1">
    <location>
        <begin position="33"/>
        <end position="57"/>
    </location>
</feature>
<accession>E0VTR6</accession>
<keyword evidence="5" id="KW-1185">Reference proteome</keyword>
<proteinExistence type="predicted"/>
<dbReference type="GeneID" id="8230580"/>
<feature type="transmembrane region" description="Helical" evidence="1">
    <location>
        <begin position="69"/>
        <end position="86"/>
    </location>
</feature>
<dbReference type="AlphaFoldDB" id="E0VTR6"/>
<dbReference type="VEuPathDB" id="VectorBase:PHUM436610"/>
<reference evidence="3" key="1">
    <citation type="submission" date="2007-04" db="EMBL/GenBank/DDBJ databases">
        <title>Annotation of Pediculus humanus corporis strain USDA.</title>
        <authorList>
            <person name="Kirkness E."/>
            <person name="Hannick L."/>
            <person name="Hass B."/>
            <person name="Bruggner R."/>
            <person name="Lawson D."/>
            <person name="Bidwell S."/>
            <person name="Joardar V."/>
            <person name="Caler E."/>
            <person name="Walenz B."/>
            <person name="Inman J."/>
            <person name="Schobel S."/>
            <person name="Galinsky K."/>
            <person name="Amedeo P."/>
            <person name="Strausberg R."/>
        </authorList>
    </citation>
    <scope>NUCLEOTIDE SEQUENCE</scope>
    <source>
        <strain evidence="3">USDA</strain>
    </source>
</reference>
<dbReference type="EnsemblMetazoa" id="PHUM436610-RA">
    <property type="protein sequence ID" value="PHUM436610-PA"/>
    <property type="gene ID" value="PHUM436610"/>
</dbReference>
<evidence type="ECO:0000313" key="5">
    <source>
        <dbReference type="Proteomes" id="UP000009046"/>
    </source>
</evidence>
<dbReference type="EMBL" id="DS235771">
    <property type="protein sequence ID" value="EEB16772.1"/>
    <property type="molecule type" value="Genomic_DNA"/>
</dbReference>
<reference evidence="3" key="2">
    <citation type="submission" date="2007-04" db="EMBL/GenBank/DDBJ databases">
        <title>The genome of the human body louse.</title>
        <authorList>
            <consortium name="The Human Body Louse Genome Consortium"/>
            <person name="Kirkness E."/>
            <person name="Walenz B."/>
            <person name="Hass B."/>
            <person name="Bruggner R."/>
            <person name="Strausberg R."/>
        </authorList>
    </citation>
    <scope>NUCLEOTIDE SEQUENCE</scope>
    <source>
        <strain evidence="3">USDA</strain>
    </source>
</reference>
<dbReference type="RefSeq" id="XP_002429510.1">
    <property type="nucleotide sequence ID" value="XM_002429465.1"/>
</dbReference>
<feature type="signal peptide" evidence="2">
    <location>
        <begin position="1"/>
        <end position="23"/>
    </location>
</feature>
<gene>
    <name evidence="4" type="primary">8230580</name>
    <name evidence="3" type="ORF">Phum_PHUM436610</name>
</gene>
<protein>
    <submittedName>
        <fullName evidence="3 4">Uncharacterized protein</fullName>
    </submittedName>
</protein>
<dbReference type="Proteomes" id="UP000009046">
    <property type="component" value="Unassembled WGS sequence"/>
</dbReference>
<dbReference type="EMBL" id="AAZO01005334">
    <property type="status" value="NOT_ANNOTATED_CDS"/>
    <property type="molecule type" value="Genomic_DNA"/>
</dbReference>
<organism>
    <name type="scientific">Pediculus humanus subsp. corporis</name>
    <name type="common">Body louse</name>
    <dbReference type="NCBI Taxonomy" id="121224"/>
    <lineage>
        <taxon>Eukaryota</taxon>
        <taxon>Metazoa</taxon>
        <taxon>Ecdysozoa</taxon>
        <taxon>Arthropoda</taxon>
        <taxon>Hexapoda</taxon>
        <taxon>Insecta</taxon>
        <taxon>Pterygota</taxon>
        <taxon>Neoptera</taxon>
        <taxon>Paraneoptera</taxon>
        <taxon>Psocodea</taxon>
        <taxon>Troctomorpha</taxon>
        <taxon>Phthiraptera</taxon>
        <taxon>Anoplura</taxon>
        <taxon>Pediculidae</taxon>
        <taxon>Pediculus</taxon>
    </lineage>
</organism>
<keyword evidence="1" id="KW-0812">Transmembrane</keyword>
<name>E0VTR6_PEDHC</name>
<sequence>MAEYWILKNYLILGICFLCQTFAQDQVEDGCYGAESVVVAVIGTLIVTLGLLAGGLFLFKNYWRNRDEFLCACACACVCVLTMITIKP</sequence>
<keyword evidence="1" id="KW-1133">Transmembrane helix</keyword>
<dbReference type="HOGENOM" id="CLU_2471763_0_0_1"/>
<evidence type="ECO:0000313" key="3">
    <source>
        <dbReference type="EMBL" id="EEB16772.1"/>
    </source>
</evidence>
<dbReference type="InParanoid" id="E0VTR6"/>
<evidence type="ECO:0000313" key="4">
    <source>
        <dbReference type="EnsemblMetazoa" id="PHUM436610-PA"/>
    </source>
</evidence>
<dbReference type="KEGG" id="phu:Phum_PHUM436610"/>
<feature type="chain" id="PRO_5014570208" evidence="2">
    <location>
        <begin position="24"/>
        <end position="88"/>
    </location>
</feature>
<keyword evidence="1" id="KW-0472">Membrane</keyword>